<evidence type="ECO:0000313" key="2">
    <source>
        <dbReference type="EMBL" id="SMO84306.1"/>
    </source>
</evidence>
<dbReference type="RefSeq" id="WP_142534271.1">
    <property type="nucleotide sequence ID" value="NZ_FXTB01000009.1"/>
</dbReference>
<dbReference type="Proteomes" id="UP000319040">
    <property type="component" value="Unassembled WGS sequence"/>
</dbReference>
<sequence length="88" mass="9884">MVQGETKREKKNKKNKTIAGLLMGIGLMLVVQVIIAEPSINKIIKEDAVEKNKARPMMENDKKWYDSNAVAMVGNTVQYSYATAKIKK</sequence>
<dbReference type="EMBL" id="FXTB01000009">
    <property type="protein sequence ID" value="SMO84306.1"/>
    <property type="molecule type" value="Genomic_DNA"/>
</dbReference>
<protein>
    <submittedName>
        <fullName evidence="2">Uncharacterized protein</fullName>
    </submittedName>
</protein>
<keyword evidence="1" id="KW-0472">Membrane</keyword>
<keyword evidence="1" id="KW-0812">Transmembrane</keyword>
<accession>A0A521EK68</accession>
<name>A0A521EK68_SACCC</name>
<evidence type="ECO:0000256" key="1">
    <source>
        <dbReference type="SAM" id="Phobius"/>
    </source>
</evidence>
<proteinExistence type="predicted"/>
<gene>
    <name evidence="2" type="ORF">SAMN06265379_10973</name>
</gene>
<reference evidence="2 3" key="1">
    <citation type="submission" date="2017-05" db="EMBL/GenBank/DDBJ databases">
        <authorList>
            <person name="Varghese N."/>
            <person name="Submissions S."/>
        </authorList>
    </citation>
    <scope>NUCLEOTIDE SEQUENCE [LARGE SCALE GENOMIC DNA]</scope>
    <source>
        <strain evidence="2 3">DSM 27040</strain>
    </source>
</reference>
<organism evidence="2 3">
    <name type="scientific">Saccharicrinis carchari</name>
    <dbReference type="NCBI Taxonomy" id="1168039"/>
    <lineage>
        <taxon>Bacteria</taxon>
        <taxon>Pseudomonadati</taxon>
        <taxon>Bacteroidota</taxon>
        <taxon>Bacteroidia</taxon>
        <taxon>Marinilabiliales</taxon>
        <taxon>Marinilabiliaceae</taxon>
        <taxon>Saccharicrinis</taxon>
    </lineage>
</organism>
<dbReference type="AlphaFoldDB" id="A0A521EK68"/>
<keyword evidence="3" id="KW-1185">Reference proteome</keyword>
<feature type="transmembrane region" description="Helical" evidence="1">
    <location>
        <begin position="17"/>
        <end position="35"/>
    </location>
</feature>
<keyword evidence="1" id="KW-1133">Transmembrane helix</keyword>
<evidence type="ECO:0000313" key="3">
    <source>
        <dbReference type="Proteomes" id="UP000319040"/>
    </source>
</evidence>